<keyword evidence="1" id="KW-0812">Transmembrane</keyword>
<dbReference type="EMBL" id="BAAAEW010000033">
    <property type="protein sequence ID" value="GAA0762815.1"/>
    <property type="molecule type" value="Genomic_DNA"/>
</dbReference>
<dbReference type="RefSeq" id="WP_170201140.1">
    <property type="nucleotide sequence ID" value="NZ_BAAAEW010000033.1"/>
</dbReference>
<comment type="caution">
    <text evidence="2">The sequence shown here is derived from an EMBL/GenBank/DDBJ whole genome shotgun (WGS) entry which is preliminary data.</text>
</comment>
<dbReference type="Proteomes" id="UP001500279">
    <property type="component" value="Unassembled WGS sequence"/>
</dbReference>
<protein>
    <submittedName>
        <fullName evidence="2">Uncharacterized protein</fullName>
    </submittedName>
</protein>
<name>A0ABP3VL68_9BURK</name>
<accession>A0ABP3VL68</accession>
<feature type="transmembrane region" description="Helical" evidence="1">
    <location>
        <begin position="24"/>
        <end position="44"/>
    </location>
</feature>
<evidence type="ECO:0000256" key="1">
    <source>
        <dbReference type="SAM" id="Phobius"/>
    </source>
</evidence>
<evidence type="ECO:0000313" key="2">
    <source>
        <dbReference type="EMBL" id="GAA0762815.1"/>
    </source>
</evidence>
<keyword evidence="1" id="KW-1133">Transmembrane helix</keyword>
<gene>
    <name evidence="2" type="ORF">GCM10009107_47670</name>
</gene>
<sequence length="54" mass="5986">MPNPVSTFVATFAIARPPRAMQSFAQAVVVVFMAQLHAVMHLLLPPHPRALRNH</sequence>
<organism evidence="2 3">
    <name type="scientific">Ideonella azotifigens</name>
    <dbReference type="NCBI Taxonomy" id="513160"/>
    <lineage>
        <taxon>Bacteria</taxon>
        <taxon>Pseudomonadati</taxon>
        <taxon>Pseudomonadota</taxon>
        <taxon>Betaproteobacteria</taxon>
        <taxon>Burkholderiales</taxon>
        <taxon>Sphaerotilaceae</taxon>
        <taxon>Ideonella</taxon>
    </lineage>
</organism>
<keyword evidence="3" id="KW-1185">Reference proteome</keyword>
<proteinExistence type="predicted"/>
<reference evidence="3" key="1">
    <citation type="journal article" date="2019" name="Int. J. Syst. Evol. Microbiol.">
        <title>The Global Catalogue of Microorganisms (GCM) 10K type strain sequencing project: providing services to taxonomists for standard genome sequencing and annotation.</title>
        <authorList>
            <consortium name="The Broad Institute Genomics Platform"/>
            <consortium name="The Broad Institute Genome Sequencing Center for Infectious Disease"/>
            <person name="Wu L."/>
            <person name="Ma J."/>
        </authorList>
    </citation>
    <scope>NUCLEOTIDE SEQUENCE [LARGE SCALE GENOMIC DNA]</scope>
    <source>
        <strain evidence="3">JCM 15503</strain>
    </source>
</reference>
<evidence type="ECO:0000313" key="3">
    <source>
        <dbReference type="Proteomes" id="UP001500279"/>
    </source>
</evidence>
<keyword evidence="1" id="KW-0472">Membrane</keyword>